<dbReference type="InterPro" id="IPR028087">
    <property type="entry name" value="Tad_N"/>
</dbReference>
<feature type="compositionally biased region" description="Basic residues" evidence="1">
    <location>
        <begin position="1"/>
        <end position="18"/>
    </location>
</feature>
<evidence type="ECO:0000256" key="1">
    <source>
        <dbReference type="SAM" id="MobiDB-lite"/>
    </source>
</evidence>
<dbReference type="Proteomes" id="UP000261811">
    <property type="component" value="Unassembled WGS sequence"/>
</dbReference>
<evidence type="ECO:0000256" key="2">
    <source>
        <dbReference type="SAM" id="Phobius"/>
    </source>
</evidence>
<dbReference type="EMBL" id="QURH01000201">
    <property type="protein sequence ID" value="RFU41558.1"/>
    <property type="molecule type" value="Genomic_DNA"/>
</dbReference>
<proteinExistence type="predicted"/>
<feature type="domain" description="Putative Flp pilus-assembly TadG-like N-terminal" evidence="3">
    <location>
        <begin position="45"/>
        <end position="91"/>
    </location>
</feature>
<feature type="region of interest" description="Disordered" evidence="1">
    <location>
        <begin position="1"/>
        <end position="23"/>
    </location>
</feature>
<evidence type="ECO:0000259" key="3">
    <source>
        <dbReference type="Pfam" id="PF13400"/>
    </source>
</evidence>
<keyword evidence="2" id="KW-0472">Membrane</keyword>
<dbReference type="RefSeq" id="WP_117357413.1">
    <property type="nucleotide sequence ID" value="NZ_QURH01000201.1"/>
</dbReference>
<sequence>MTHQERKRAGRSSRRGGRRTSSPHFARFLTERLRRLRDPSGRDRGTITLYIVLFTPAVFVLAGLLLDGGRAIHARQRAADMAEQAARAGANQIDTATLRDTGRVQVDAQTACASASSLLGDYGQEVDGSSCDAGVNEVRVSVRITVHPQLLGIIPGMGSFQMTSEASAHPVTADNPQ</sequence>
<gene>
    <name evidence="4" type="ORF">DZF91_11210</name>
</gene>
<evidence type="ECO:0000313" key="5">
    <source>
        <dbReference type="Proteomes" id="UP000261811"/>
    </source>
</evidence>
<protein>
    <submittedName>
        <fullName evidence="4">Pilus assembly protein</fullName>
    </submittedName>
</protein>
<dbReference type="AlphaFoldDB" id="A0A372JQE4"/>
<dbReference type="OrthoDB" id="3482937at2"/>
<keyword evidence="2" id="KW-0812">Transmembrane</keyword>
<evidence type="ECO:0000313" key="4">
    <source>
        <dbReference type="EMBL" id="RFU41558.1"/>
    </source>
</evidence>
<feature type="transmembrane region" description="Helical" evidence="2">
    <location>
        <begin position="47"/>
        <end position="66"/>
    </location>
</feature>
<organism evidence="4 5">
    <name type="scientific">Actinomadura logoneensis</name>
    <dbReference type="NCBI Taxonomy" id="2293572"/>
    <lineage>
        <taxon>Bacteria</taxon>
        <taxon>Bacillati</taxon>
        <taxon>Actinomycetota</taxon>
        <taxon>Actinomycetes</taxon>
        <taxon>Streptosporangiales</taxon>
        <taxon>Thermomonosporaceae</taxon>
        <taxon>Actinomadura</taxon>
    </lineage>
</organism>
<name>A0A372JQE4_9ACTN</name>
<reference evidence="4 5" key="1">
    <citation type="submission" date="2018-08" db="EMBL/GenBank/DDBJ databases">
        <title>Actinomadura jelena sp. nov., a novel Actinomycete isolated from soil in Chad.</title>
        <authorList>
            <person name="Shi L."/>
        </authorList>
    </citation>
    <scope>NUCLEOTIDE SEQUENCE [LARGE SCALE GENOMIC DNA]</scope>
    <source>
        <strain evidence="4 5">NEAU-G17</strain>
    </source>
</reference>
<keyword evidence="5" id="KW-1185">Reference proteome</keyword>
<keyword evidence="2" id="KW-1133">Transmembrane helix</keyword>
<accession>A0A372JQE4</accession>
<dbReference type="Pfam" id="PF13400">
    <property type="entry name" value="Tad"/>
    <property type="match status" value="1"/>
</dbReference>
<comment type="caution">
    <text evidence="4">The sequence shown here is derived from an EMBL/GenBank/DDBJ whole genome shotgun (WGS) entry which is preliminary data.</text>
</comment>